<feature type="chain" id="PRO_5001823394" evidence="2">
    <location>
        <begin position="17"/>
        <end position="79"/>
    </location>
</feature>
<dbReference type="Gramene" id="KFK43361">
    <property type="protein sequence ID" value="KFK43361"/>
    <property type="gene ID" value="AALP_AA1G116100"/>
</dbReference>
<accession>A0A087HMK9</accession>
<feature type="compositionally biased region" description="Basic and acidic residues" evidence="1">
    <location>
        <begin position="29"/>
        <end position="52"/>
    </location>
</feature>
<evidence type="ECO:0000313" key="4">
    <source>
        <dbReference type="Proteomes" id="UP000029120"/>
    </source>
</evidence>
<feature type="region of interest" description="Disordered" evidence="1">
    <location>
        <begin position="23"/>
        <end position="79"/>
    </location>
</feature>
<keyword evidence="2" id="KW-0732">Signal</keyword>
<evidence type="ECO:0000313" key="3">
    <source>
        <dbReference type="EMBL" id="KFK43361.1"/>
    </source>
</evidence>
<protein>
    <submittedName>
        <fullName evidence="3">Uncharacterized protein</fullName>
    </submittedName>
</protein>
<feature type="signal peptide" evidence="2">
    <location>
        <begin position="1"/>
        <end position="16"/>
    </location>
</feature>
<dbReference type="AlphaFoldDB" id="A0A087HMK9"/>
<reference evidence="4" key="1">
    <citation type="journal article" date="2015" name="Nat. Plants">
        <title>Genome expansion of Arabis alpina linked with retrotransposition and reduced symmetric DNA methylation.</title>
        <authorList>
            <person name="Willing E.M."/>
            <person name="Rawat V."/>
            <person name="Mandakova T."/>
            <person name="Maumus F."/>
            <person name="James G.V."/>
            <person name="Nordstroem K.J."/>
            <person name="Becker C."/>
            <person name="Warthmann N."/>
            <person name="Chica C."/>
            <person name="Szarzynska B."/>
            <person name="Zytnicki M."/>
            <person name="Albani M.C."/>
            <person name="Kiefer C."/>
            <person name="Bergonzi S."/>
            <person name="Castaings L."/>
            <person name="Mateos J.L."/>
            <person name="Berns M.C."/>
            <person name="Bujdoso N."/>
            <person name="Piofczyk T."/>
            <person name="de Lorenzo L."/>
            <person name="Barrero-Sicilia C."/>
            <person name="Mateos I."/>
            <person name="Piednoel M."/>
            <person name="Hagmann J."/>
            <person name="Chen-Min-Tao R."/>
            <person name="Iglesias-Fernandez R."/>
            <person name="Schuster S.C."/>
            <person name="Alonso-Blanco C."/>
            <person name="Roudier F."/>
            <person name="Carbonero P."/>
            <person name="Paz-Ares J."/>
            <person name="Davis S.J."/>
            <person name="Pecinka A."/>
            <person name="Quesneville H."/>
            <person name="Colot V."/>
            <person name="Lysak M.A."/>
            <person name="Weigel D."/>
            <person name="Coupland G."/>
            <person name="Schneeberger K."/>
        </authorList>
    </citation>
    <scope>NUCLEOTIDE SEQUENCE [LARGE SCALE GENOMIC DNA]</scope>
    <source>
        <strain evidence="4">cv. Pajares</strain>
    </source>
</reference>
<proteinExistence type="predicted"/>
<keyword evidence="4" id="KW-1185">Reference proteome</keyword>
<evidence type="ECO:0000256" key="2">
    <source>
        <dbReference type="SAM" id="SignalP"/>
    </source>
</evidence>
<sequence length="79" mass="8577">MALFLLLVVFPAFTTQIEVNKLSGAGPEETNHPDGFADKARGFASRWKDRHGSKNTNLPPYPSPPPSLSSSKSTKKLGH</sequence>
<gene>
    <name evidence="3" type="ordered locus">AALP_Aa1g116100</name>
</gene>
<dbReference type="Proteomes" id="UP000029120">
    <property type="component" value="Chromosome 1"/>
</dbReference>
<evidence type="ECO:0000256" key="1">
    <source>
        <dbReference type="SAM" id="MobiDB-lite"/>
    </source>
</evidence>
<dbReference type="EMBL" id="CM002869">
    <property type="protein sequence ID" value="KFK43361.1"/>
    <property type="molecule type" value="Genomic_DNA"/>
</dbReference>
<organism evidence="3 4">
    <name type="scientific">Arabis alpina</name>
    <name type="common">Alpine rock-cress</name>
    <dbReference type="NCBI Taxonomy" id="50452"/>
    <lineage>
        <taxon>Eukaryota</taxon>
        <taxon>Viridiplantae</taxon>
        <taxon>Streptophyta</taxon>
        <taxon>Embryophyta</taxon>
        <taxon>Tracheophyta</taxon>
        <taxon>Spermatophyta</taxon>
        <taxon>Magnoliopsida</taxon>
        <taxon>eudicotyledons</taxon>
        <taxon>Gunneridae</taxon>
        <taxon>Pentapetalae</taxon>
        <taxon>rosids</taxon>
        <taxon>malvids</taxon>
        <taxon>Brassicales</taxon>
        <taxon>Brassicaceae</taxon>
        <taxon>Arabideae</taxon>
        <taxon>Arabis</taxon>
    </lineage>
</organism>
<name>A0A087HMK9_ARAAL</name>
<dbReference type="OrthoDB" id="10542901at2759"/>